<dbReference type="PANTHER" id="PTHR21299">
    <property type="entry name" value="CYTIDYLATE KINASE/PANTOATE-BETA-ALANINE LIGASE"/>
    <property type="match status" value="1"/>
</dbReference>
<comment type="pathway">
    <text evidence="1">Cofactor biosynthesis; (R)-pantothenate biosynthesis; (R)-pantothenate from (R)-pantoate and beta-alanine: step 1/1.</text>
</comment>
<dbReference type="Proteomes" id="UP000247498">
    <property type="component" value="Unassembled WGS sequence"/>
</dbReference>
<dbReference type="STRING" id="307507.A0A2V0P8R5"/>
<evidence type="ECO:0000256" key="10">
    <source>
        <dbReference type="ARBA" id="ARBA00032806"/>
    </source>
</evidence>
<dbReference type="FunCoup" id="A0A2V0P8R5">
    <property type="interactions" value="334"/>
</dbReference>
<protein>
    <recommendedName>
        <fullName evidence="4">Pantoate--beta-alanine ligase</fullName>
        <ecNumber evidence="3">6.3.2.1</ecNumber>
    </recommendedName>
    <alternativeName>
        <fullName evidence="10">Pantoate-activating enzyme</fullName>
    </alternativeName>
    <alternativeName>
        <fullName evidence="9">Pantothenate synthetase</fullName>
    </alternativeName>
</protein>
<dbReference type="SUPFAM" id="SSF52374">
    <property type="entry name" value="Nucleotidylyl transferase"/>
    <property type="match status" value="1"/>
</dbReference>
<dbReference type="EC" id="6.3.2.1" evidence="3"/>
<keyword evidence="5" id="KW-0436">Ligase</keyword>
<evidence type="ECO:0000313" key="13">
    <source>
        <dbReference type="Proteomes" id="UP000247498"/>
    </source>
</evidence>
<name>A0A2V0P8R5_9CHLO</name>
<evidence type="ECO:0000256" key="4">
    <source>
        <dbReference type="ARBA" id="ARBA00015647"/>
    </source>
</evidence>
<dbReference type="InterPro" id="IPR014729">
    <property type="entry name" value="Rossmann-like_a/b/a_fold"/>
</dbReference>
<evidence type="ECO:0000256" key="2">
    <source>
        <dbReference type="ARBA" id="ARBA00009256"/>
    </source>
</evidence>
<dbReference type="GO" id="GO:0015940">
    <property type="term" value="P:pantothenate biosynthetic process"/>
    <property type="evidence" value="ECO:0007669"/>
    <property type="project" value="UniProtKB-UniPathway"/>
</dbReference>
<evidence type="ECO:0000313" key="12">
    <source>
        <dbReference type="EMBL" id="GBF96254.1"/>
    </source>
</evidence>
<evidence type="ECO:0000256" key="1">
    <source>
        <dbReference type="ARBA" id="ARBA00004990"/>
    </source>
</evidence>
<dbReference type="AlphaFoldDB" id="A0A2V0P8R5"/>
<dbReference type="Pfam" id="PF02569">
    <property type="entry name" value="Pantoate_ligase"/>
    <property type="match status" value="1"/>
</dbReference>
<keyword evidence="8" id="KW-0067">ATP-binding</keyword>
<keyword evidence="6" id="KW-0566">Pantothenate biosynthesis</keyword>
<evidence type="ECO:0000256" key="7">
    <source>
        <dbReference type="ARBA" id="ARBA00022741"/>
    </source>
</evidence>
<comment type="similarity">
    <text evidence="2">Belongs to the pantothenate synthetase family.</text>
</comment>
<dbReference type="HAMAP" id="MF_00158">
    <property type="entry name" value="PanC"/>
    <property type="match status" value="1"/>
</dbReference>
<evidence type="ECO:0000256" key="6">
    <source>
        <dbReference type="ARBA" id="ARBA00022655"/>
    </source>
</evidence>
<dbReference type="Gene3D" id="3.30.1300.10">
    <property type="entry name" value="Pantoate-beta-alanine ligase, C-terminal domain"/>
    <property type="match status" value="1"/>
</dbReference>
<dbReference type="InterPro" id="IPR042176">
    <property type="entry name" value="Pantoate_ligase_C"/>
</dbReference>
<dbReference type="CDD" id="cd00560">
    <property type="entry name" value="PanC"/>
    <property type="match status" value="1"/>
</dbReference>
<organism evidence="12 13">
    <name type="scientific">Raphidocelis subcapitata</name>
    <dbReference type="NCBI Taxonomy" id="307507"/>
    <lineage>
        <taxon>Eukaryota</taxon>
        <taxon>Viridiplantae</taxon>
        <taxon>Chlorophyta</taxon>
        <taxon>core chlorophytes</taxon>
        <taxon>Chlorophyceae</taxon>
        <taxon>CS clade</taxon>
        <taxon>Sphaeropleales</taxon>
        <taxon>Selenastraceae</taxon>
        <taxon>Raphidocelis</taxon>
    </lineage>
</organism>
<dbReference type="NCBIfam" id="TIGR00018">
    <property type="entry name" value="panC"/>
    <property type="match status" value="1"/>
</dbReference>
<dbReference type="InterPro" id="IPR003721">
    <property type="entry name" value="Pantoate_ligase"/>
</dbReference>
<keyword evidence="7" id="KW-0547">Nucleotide-binding</keyword>
<dbReference type="EMBL" id="BDRX01000076">
    <property type="protein sequence ID" value="GBF96254.1"/>
    <property type="molecule type" value="Genomic_DNA"/>
</dbReference>
<evidence type="ECO:0000256" key="5">
    <source>
        <dbReference type="ARBA" id="ARBA00022598"/>
    </source>
</evidence>
<evidence type="ECO:0000256" key="3">
    <source>
        <dbReference type="ARBA" id="ARBA00012219"/>
    </source>
</evidence>
<dbReference type="Gene3D" id="3.40.50.620">
    <property type="entry name" value="HUPs"/>
    <property type="match status" value="1"/>
</dbReference>
<gene>
    <name evidence="12" type="ORF">Rsub_08799</name>
</gene>
<evidence type="ECO:0000256" key="8">
    <source>
        <dbReference type="ARBA" id="ARBA00022840"/>
    </source>
</evidence>
<dbReference type="PANTHER" id="PTHR21299:SF1">
    <property type="entry name" value="PANTOATE--BETA-ALANINE LIGASE"/>
    <property type="match status" value="1"/>
</dbReference>
<dbReference type="InParanoid" id="A0A2V0P8R5"/>
<comment type="catalytic activity">
    <reaction evidence="11">
        <text>(R)-pantoate + beta-alanine + ATP = (R)-pantothenate + AMP + diphosphate + H(+)</text>
        <dbReference type="Rhea" id="RHEA:10912"/>
        <dbReference type="ChEBI" id="CHEBI:15378"/>
        <dbReference type="ChEBI" id="CHEBI:15980"/>
        <dbReference type="ChEBI" id="CHEBI:29032"/>
        <dbReference type="ChEBI" id="CHEBI:30616"/>
        <dbReference type="ChEBI" id="CHEBI:33019"/>
        <dbReference type="ChEBI" id="CHEBI:57966"/>
        <dbReference type="ChEBI" id="CHEBI:456215"/>
        <dbReference type="EC" id="6.3.2.1"/>
    </reaction>
</comment>
<comment type="caution">
    <text evidence="12">The sequence shown here is derived from an EMBL/GenBank/DDBJ whole genome shotgun (WGS) entry which is preliminary data.</text>
</comment>
<reference evidence="12 13" key="1">
    <citation type="journal article" date="2018" name="Sci. Rep.">
        <title>Raphidocelis subcapitata (=Pseudokirchneriella subcapitata) provides an insight into genome evolution and environmental adaptations in the Sphaeropleales.</title>
        <authorList>
            <person name="Suzuki S."/>
            <person name="Yamaguchi H."/>
            <person name="Nakajima N."/>
            <person name="Kawachi M."/>
        </authorList>
    </citation>
    <scope>NUCLEOTIDE SEQUENCE [LARGE SCALE GENOMIC DNA]</scope>
    <source>
        <strain evidence="12 13">NIES-35</strain>
    </source>
</reference>
<sequence length="313" mass="34092">MEAPATTIPVLTSKEEMRAWSRAQKKKGKTIGFVPTMGYLHEGHISLVSAARERADVVVASIYVNPTQFSANEDFDVYPRDPEADRRKLLEAGCSVVFEPESLYHIVEGADDGSNVVGRESGHPDAHETFVQVEKLQLPLCGGSRPHFFRGVATIVAKLFHIVEPDVAVFGRKDYQQWRVITRMVRDLDFPIEIVGMPIAREADGLAMSSRNARLSAESRAACLAIPRAVKWAEAEVGRGAGDAGALASEVAARIEAAGGKVDYVELRHAEHLQPVTDLRAQPTLLAVAAHFPARDRGTVRLIDNTVLQPAAA</sequence>
<accession>A0A2V0P8R5</accession>
<dbReference type="GO" id="GO:0005524">
    <property type="term" value="F:ATP binding"/>
    <property type="evidence" value="ECO:0007669"/>
    <property type="project" value="UniProtKB-KW"/>
</dbReference>
<dbReference type="UniPathway" id="UPA00028">
    <property type="reaction ID" value="UER00005"/>
</dbReference>
<dbReference type="GO" id="GO:0005829">
    <property type="term" value="C:cytosol"/>
    <property type="evidence" value="ECO:0007669"/>
    <property type="project" value="TreeGrafter"/>
</dbReference>
<dbReference type="GO" id="GO:0004592">
    <property type="term" value="F:pantoate-beta-alanine ligase activity"/>
    <property type="evidence" value="ECO:0007669"/>
    <property type="project" value="UniProtKB-EC"/>
</dbReference>
<evidence type="ECO:0000256" key="11">
    <source>
        <dbReference type="ARBA" id="ARBA00048258"/>
    </source>
</evidence>
<keyword evidence="13" id="KW-1185">Reference proteome</keyword>
<dbReference type="OrthoDB" id="2020436at2759"/>
<evidence type="ECO:0000256" key="9">
    <source>
        <dbReference type="ARBA" id="ARBA00029902"/>
    </source>
</evidence>
<proteinExistence type="inferred from homology"/>